<dbReference type="InterPro" id="IPR004358">
    <property type="entry name" value="Sig_transdc_His_kin-like_C"/>
</dbReference>
<evidence type="ECO:0000256" key="5">
    <source>
        <dbReference type="SAM" id="Coils"/>
    </source>
</evidence>
<dbReference type="Gene3D" id="3.30.450.20">
    <property type="entry name" value="PAS domain"/>
    <property type="match status" value="2"/>
</dbReference>
<feature type="domain" description="Histidine kinase" evidence="7">
    <location>
        <begin position="393"/>
        <end position="611"/>
    </location>
</feature>
<name>A0A158DY88_9BURK</name>
<dbReference type="Proteomes" id="UP000071859">
    <property type="component" value="Unassembled WGS sequence"/>
</dbReference>
<dbReference type="PANTHER" id="PTHR43547">
    <property type="entry name" value="TWO-COMPONENT HISTIDINE KINASE"/>
    <property type="match status" value="1"/>
</dbReference>
<feature type="domain" description="PAC" evidence="10">
    <location>
        <begin position="192"/>
        <end position="242"/>
    </location>
</feature>
<dbReference type="SMART" id="SM00448">
    <property type="entry name" value="REC"/>
    <property type="match status" value="1"/>
</dbReference>
<dbReference type="Pfam" id="PF02518">
    <property type="entry name" value="HATPase_c"/>
    <property type="match status" value="1"/>
</dbReference>
<keyword evidence="5" id="KW-0175">Coiled coil</keyword>
<evidence type="ECO:0000256" key="2">
    <source>
        <dbReference type="ARBA" id="ARBA00012438"/>
    </source>
</evidence>
<dbReference type="CDD" id="cd17580">
    <property type="entry name" value="REC_2_DhkD-like"/>
    <property type="match status" value="1"/>
</dbReference>
<dbReference type="InterPro" id="IPR003661">
    <property type="entry name" value="HisK_dim/P_dom"/>
</dbReference>
<dbReference type="PROSITE" id="PS50112">
    <property type="entry name" value="PAS"/>
    <property type="match status" value="1"/>
</dbReference>
<dbReference type="SMART" id="SM00387">
    <property type="entry name" value="HATPase_c"/>
    <property type="match status" value="1"/>
</dbReference>
<dbReference type="CDD" id="cd00130">
    <property type="entry name" value="PAS"/>
    <property type="match status" value="1"/>
</dbReference>
<evidence type="ECO:0000259" key="8">
    <source>
        <dbReference type="PROSITE" id="PS50110"/>
    </source>
</evidence>
<dbReference type="PANTHER" id="PTHR43547:SF2">
    <property type="entry name" value="HYBRID SIGNAL TRANSDUCTION HISTIDINE KINASE C"/>
    <property type="match status" value="1"/>
</dbReference>
<dbReference type="PROSITE" id="PS50110">
    <property type="entry name" value="RESPONSE_REGULATORY"/>
    <property type="match status" value="1"/>
</dbReference>
<dbReference type="NCBIfam" id="TIGR00229">
    <property type="entry name" value="sensory_box"/>
    <property type="match status" value="1"/>
</dbReference>
<evidence type="ECO:0000256" key="3">
    <source>
        <dbReference type="ARBA" id="ARBA00022553"/>
    </source>
</evidence>
<comment type="caution">
    <text evidence="11">The sequence shown here is derived from an EMBL/GenBank/DDBJ whole genome shotgun (WGS) entry which is preliminary data.</text>
</comment>
<dbReference type="InterPro" id="IPR005467">
    <property type="entry name" value="His_kinase_dom"/>
</dbReference>
<evidence type="ECO:0000259" key="9">
    <source>
        <dbReference type="PROSITE" id="PS50112"/>
    </source>
</evidence>
<reference evidence="11" key="1">
    <citation type="submission" date="2016-01" db="EMBL/GenBank/DDBJ databases">
        <authorList>
            <person name="Peeters C."/>
        </authorList>
    </citation>
    <scope>NUCLEOTIDE SEQUENCE</scope>
    <source>
        <strain evidence="11">LMG 29321</strain>
    </source>
</reference>
<dbReference type="InterPro" id="IPR036097">
    <property type="entry name" value="HisK_dim/P_sf"/>
</dbReference>
<dbReference type="GO" id="GO:0000155">
    <property type="term" value="F:phosphorelay sensor kinase activity"/>
    <property type="evidence" value="ECO:0007669"/>
    <property type="project" value="InterPro"/>
</dbReference>
<dbReference type="PROSITE" id="PS50113">
    <property type="entry name" value="PAC"/>
    <property type="match status" value="1"/>
</dbReference>
<dbReference type="InterPro" id="IPR013767">
    <property type="entry name" value="PAS_fold"/>
</dbReference>
<dbReference type="Gene3D" id="3.40.50.2300">
    <property type="match status" value="1"/>
</dbReference>
<evidence type="ECO:0000259" key="7">
    <source>
        <dbReference type="PROSITE" id="PS50109"/>
    </source>
</evidence>
<dbReference type="Pfam" id="PF13596">
    <property type="entry name" value="PAS_10"/>
    <property type="match status" value="1"/>
</dbReference>
<dbReference type="EC" id="2.7.13.3" evidence="2"/>
<dbReference type="SUPFAM" id="SSF52172">
    <property type="entry name" value="CheY-like"/>
    <property type="match status" value="1"/>
</dbReference>
<evidence type="ECO:0000313" key="12">
    <source>
        <dbReference type="Proteomes" id="UP000071859"/>
    </source>
</evidence>
<feature type="domain" description="Response regulatory" evidence="8">
    <location>
        <begin position="631"/>
        <end position="747"/>
    </location>
</feature>
<evidence type="ECO:0000259" key="10">
    <source>
        <dbReference type="PROSITE" id="PS50113"/>
    </source>
</evidence>
<dbReference type="PROSITE" id="PS50109">
    <property type="entry name" value="HIS_KIN"/>
    <property type="match status" value="1"/>
</dbReference>
<comment type="catalytic activity">
    <reaction evidence="1">
        <text>ATP + protein L-histidine = ADP + protein N-phospho-L-histidine.</text>
        <dbReference type="EC" id="2.7.13.3"/>
    </reaction>
</comment>
<dbReference type="InterPro" id="IPR011006">
    <property type="entry name" value="CheY-like_superfamily"/>
</dbReference>
<dbReference type="Gene3D" id="3.30.565.10">
    <property type="entry name" value="Histidine kinase-like ATPase, C-terminal domain"/>
    <property type="match status" value="1"/>
</dbReference>
<accession>A0A158DY88</accession>
<dbReference type="GO" id="GO:0006355">
    <property type="term" value="P:regulation of DNA-templated transcription"/>
    <property type="evidence" value="ECO:0007669"/>
    <property type="project" value="InterPro"/>
</dbReference>
<dbReference type="InterPro" id="IPR035965">
    <property type="entry name" value="PAS-like_dom_sf"/>
</dbReference>
<evidence type="ECO:0000256" key="6">
    <source>
        <dbReference type="SAM" id="MobiDB-lite"/>
    </source>
</evidence>
<feature type="region of interest" description="Disordered" evidence="6">
    <location>
        <begin position="360"/>
        <end position="380"/>
    </location>
</feature>
<dbReference type="SUPFAM" id="SSF47384">
    <property type="entry name" value="Homodimeric domain of signal transducing histidine kinase"/>
    <property type="match status" value="1"/>
</dbReference>
<keyword evidence="3 4" id="KW-0597">Phosphoprotein</keyword>
<dbReference type="InterPro" id="IPR001789">
    <property type="entry name" value="Sig_transdc_resp-reg_receiver"/>
</dbReference>
<dbReference type="Pfam" id="PF00512">
    <property type="entry name" value="HisKA"/>
    <property type="match status" value="1"/>
</dbReference>
<dbReference type="SMART" id="SM00388">
    <property type="entry name" value="HisKA"/>
    <property type="match status" value="1"/>
</dbReference>
<dbReference type="CDD" id="cd00082">
    <property type="entry name" value="HisKA"/>
    <property type="match status" value="1"/>
</dbReference>
<feature type="modified residue" description="4-aspartylphosphate" evidence="4">
    <location>
        <position position="680"/>
    </location>
</feature>
<feature type="coiled-coil region" evidence="5">
    <location>
        <begin position="42"/>
        <end position="129"/>
    </location>
</feature>
<dbReference type="InterPro" id="IPR036890">
    <property type="entry name" value="HATPase_C_sf"/>
</dbReference>
<dbReference type="InterPro" id="IPR000014">
    <property type="entry name" value="PAS"/>
</dbReference>
<dbReference type="Pfam" id="PF00072">
    <property type="entry name" value="Response_reg"/>
    <property type="match status" value="1"/>
</dbReference>
<evidence type="ECO:0000313" key="11">
    <source>
        <dbReference type="EMBL" id="SAK99524.1"/>
    </source>
</evidence>
<keyword evidence="12" id="KW-1185">Reference proteome</keyword>
<dbReference type="SUPFAM" id="SSF55785">
    <property type="entry name" value="PYP-like sensor domain (PAS domain)"/>
    <property type="match status" value="2"/>
</dbReference>
<dbReference type="PRINTS" id="PR00344">
    <property type="entry name" value="BCTRLSENSOR"/>
</dbReference>
<organism evidence="11 12">
    <name type="scientific">Caballeronia calidae</name>
    <dbReference type="NCBI Taxonomy" id="1777139"/>
    <lineage>
        <taxon>Bacteria</taxon>
        <taxon>Pseudomonadati</taxon>
        <taxon>Pseudomonadota</taxon>
        <taxon>Betaproteobacteria</taxon>
        <taxon>Burkholderiales</taxon>
        <taxon>Burkholderiaceae</taxon>
        <taxon>Caballeronia</taxon>
    </lineage>
</organism>
<dbReference type="InterPro" id="IPR000700">
    <property type="entry name" value="PAS-assoc_C"/>
</dbReference>
<feature type="domain" description="PAS" evidence="9">
    <location>
        <begin position="243"/>
        <end position="314"/>
    </location>
</feature>
<dbReference type="Pfam" id="PF00989">
    <property type="entry name" value="PAS"/>
    <property type="match status" value="1"/>
</dbReference>
<dbReference type="InterPro" id="IPR003594">
    <property type="entry name" value="HATPase_dom"/>
</dbReference>
<dbReference type="EMBL" id="FCOX02000039">
    <property type="protein sequence ID" value="SAK99524.1"/>
    <property type="molecule type" value="Genomic_DNA"/>
</dbReference>
<dbReference type="Gene3D" id="1.10.287.130">
    <property type="match status" value="1"/>
</dbReference>
<dbReference type="SMART" id="SM00091">
    <property type="entry name" value="PAS"/>
    <property type="match status" value="2"/>
</dbReference>
<dbReference type="SUPFAM" id="SSF55874">
    <property type="entry name" value="ATPase domain of HSP90 chaperone/DNA topoisomerase II/histidine kinase"/>
    <property type="match status" value="1"/>
</dbReference>
<evidence type="ECO:0000256" key="4">
    <source>
        <dbReference type="PROSITE-ProRule" id="PRU00169"/>
    </source>
</evidence>
<protein>
    <recommendedName>
        <fullName evidence="2">histidine kinase</fullName>
        <ecNumber evidence="2">2.7.13.3</ecNumber>
    </recommendedName>
</protein>
<proteinExistence type="predicted"/>
<sequence>MTVRPFHDTGVNADFFLVLFDEVQEHMADEGLPEERGQDPLLMQLERELQHTREQLATTIEQHETTVEELKASNEELQAINEELRSATEELESSKEELQSVNEELTTVNAELQARVEDTAKANDDLQNIIASTEIATVFVDKQIRVKRFTNSATRVFKLIDVDIGRSLFDITHSLRYSSLADDVKQAFETLKLIEREVESSDGKWYLMRLLPYRTADDRIDGAVLTLIDITARHMAEELARIGEQRLRLVAQSTNDYAIIVQDPNGVIVTWNAGAERIFGFSEKEVVGKDIALIYSPEDRKAHVPAREREIAAREGRADDERWHVTRDERRVYCSGVVTPISDPSFTGFAKIARDLTERKQREDANRDALAHEHAEREKASLSNQLKDDFIAMLSHELKHPLNLIGMKAEILPRLPETRGIEVVQETADSIRRAVRGQAQIIDDLLDLSRVRTGKLALSIAPVDVAAVLARITEASEREAAQREIRLSASNLDQPIYAFADAVRCEQIIWNLVSNALKFTDRGGSVDLRIARDGGMVRIDVADTGQGIEASALPHIFDMYRQGGRNPTSGGLGIGLALAKQLVEMHGGRIEAHSDGIGRGTTVSVWLPAAATQKAVPTRSEGRARPVAGARVLLVDNDSEATASFAALLELEQASVQVASSAEQALELLAKGPVDALITDIQLPGIDGYELIRSVRADTSLAGLKAMAVTAFGREEDKRAAHYAGFDAHLSKPVDFPELLHTLDVLLDPERHKEGEA</sequence>
<gene>
    <name evidence="11" type="ORF">AWB78_05793</name>
</gene>
<evidence type="ECO:0000256" key="1">
    <source>
        <dbReference type="ARBA" id="ARBA00000085"/>
    </source>
</evidence>
<dbReference type="AlphaFoldDB" id="A0A158DY88"/>